<feature type="signal peptide" evidence="1">
    <location>
        <begin position="1"/>
        <end position="36"/>
    </location>
</feature>
<gene>
    <name evidence="2" type="ORF">GCM10009559_25680</name>
</gene>
<evidence type="ECO:0000256" key="1">
    <source>
        <dbReference type="SAM" id="SignalP"/>
    </source>
</evidence>
<proteinExistence type="predicted"/>
<dbReference type="RefSeq" id="WP_343941563.1">
    <property type="nucleotide sequence ID" value="NZ_BAAAHP010000074.1"/>
</dbReference>
<dbReference type="Proteomes" id="UP001499967">
    <property type="component" value="Unassembled WGS sequence"/>
</dbReference>
<keyword evidence="1" id="KW-0732">Signal</keyword>
<reference evidence="2 3" key="1">
    <citation type="journal article" date="2019" name="Int. J. Syst. Evol. Microbiol.">
        <title>The Global Catalogue of Microorganisms (GCM) 10K type strain sequencing project: providing services to taxonomists for standard genome sequencing and annotation.</title>
        <authorList>
            <consortium name="The Broad Institute Genomics Platform"/>
            <consortium name="The Broad Institute Genome Sequencing Center for Infectious Disease"/>
            <person name="Wu L."/>
            <person name="Ma J."/>
        </authorList>
    </citation>
    <scope>NUCLEOTIDE SEQUENCE [LARGE SCALE GENOMIC DNA]</scope>
    <source>
        <strain evidence="2 3">JCM 11117</strain>
    </source>
</reference>
<dbReference type="PROSITE" id="PS51257">
    <property type="entry name" value="PROKAR_LIPOPROTEIN"/>
    <property type="match status" value="1"/>
</dbReference>
<keyword evidence="3" id="KW-1185">Reference proteome</keyword>
<feature type="chain" id="PRO_5046101787" description="DUF3558 domain-containing protein" evidence="1">
    <location>
        <begin position="37"/>
        <end position="177"/>
    </location>
</feature>
<dbReference type="EMBL" id="BAAAHP010000074">
    <property type="protein sequence ID" value="GAA0934799.1"/>
    <property type="molecule type" value="Genomic_DNA"/>
</dbReference>
<organism evidence="2 3">
    <name type="scientific">Pseudonocardia zijingensis</name>
    <dbReference type="NCBI Taxonomy" id="153376"/>
    <lineage>
        <taxon>Bacteria</taxon>
        <taxon>Bacillati</taxon>
        <taxon>Actinomycetota</taxon>
        <taxon>Actinomycetes</taxon>
        <taxon>Pseudonocardiales</taxon>
        <taxon>Pseudonocardiaceae</taxon>
        <taxon>Pseudonocardia</taxon>
    </lineage>
</organism>
<accession>A0ABN1PY64</accession>
<sequence length="177" mass="17343">MQRYADRVAQVGLASALPLALTAVVLGGCTAGDATAPAPAPPPPPPPPAACLLDTGALARATGLTWAPDPATAGDTRCVYDPAGSPRPDDGPAFLSVDVTPDPAPALDTVAELCEDGSRAPVGTDGFVCRFQGGNVFAAVTRDGGLVTLAASAVPAGTTAAQLVVAFDQQVAALAAG</sequence>
<evidence type="ECO:0000313" key="3">
    <source>
        <dbReference type="Proteomes" id="UP001499967"/>
    </source>
</evidence>
<evidence type="ECO:0008006" key="4">
    <source>
        <dbReference type="Google" id="ProtNLM"/>
    </source>
</evidence>
<protein>
    <recommendedName>
        <fullName evidence="4">DUF3558 domain-containing protein</fullName>
    </recommendedName>
</protein>
<comment type="caution">
    <text evidence="2">The sequence shown here is derived from an EMBL/GenBank/DDBJ whole genome shotgun (WGS) entry which is preliminary data.</text>
</comment>
<name>A0ABN1PY64_9PSEU</name>
<evidence type="ECO:0000313" key="2">
    <source>
        <dbReference type="EMBL" id="GAA0934799.1"/>
    </source>
</evidence>